<proteinExistence type="predicted"/>
<accession>A0A5B9MLS6</accession>
<gene>
    <name evidence="2" type="ORF">Mal15_50370</name>
</gene>
<reference evidence="2 3" key="1">
    <citation type="submission" date="2019-02" db="EMBL/GenBank/DDBJ databases">
        <title>Planctomycetal bacteria perform biofilm scaping via a novel small molecule.</title>
        <authorList>
            <person name="Jeske O."/>
            <person name="Boedeker C."/>
            <person name="Wiegand S."/>
            <person name="Breitling P."/>
            <person name="Kallscheuer N."/>
            <person name="Jogler M."/>
            <person name="Rohde M."/>
            <person name="Petersen J."/>
            <person name="Medema M.H."/>
            <person name="Surup F."/>
            <person name="Jogler C."/>
        </authorList>
    </citation>
    <scope>NUCLEOTIDE SEQUENCE [LARGE SCALE GENOMIC DNA]</scope>
    <source>
        <strain evidence="2 3">Mal15</strain>
    </source>
</reference>
<name>A0A5B9MLS6_9BACT</name>
<feature type="compositionally biased region" description="Basic and acidic residues" evidence="1">
    <location>
        <begin position="39"/>
        <end position="50"/>
    </location>
</feature>
<sequence>MPCSPGSAGAMRNLDFAVVQNSSEIIPRWMVESQQPSDDDTRVRSADSRKRSGPSEYGIP</sequence>
<dbReference type="Proteomes" id="UP000321353">
    <property type="component" value="Chromosome"/>
</dbReference>
<evidence type="ECO:0000313" key="3">
    <source>
        <dbReference type="Proteomes" id="UP000321353"/>
    </source>
</evidence>
<dbReference type="EMBL" id="CP036264">
    <property type="protein sequence ID" value="QEG00961.1"/>
    <property type="molecule type" value="Genomic_DNA"/>
</dbReference>
<keyword evidence="3" id="KW-1185">Reference proteome</keyword>
<dbReference type="AlphaFoldDB" id="A0A5B9MLS6"/>
<organism evidence="2 3">
    <name type="scientific">Stieleria maiorica</name>
    <dbReference type="NCBI Taxonomy" id="2795974"/>
    <lineage>
        <taxon>Bacteria</taxon>
        <taxon>Pseudomonadati</taxon>
        <taxon>Planctomycetota</taxon>
        <taxon>Planctomycetia</taxon>
        <taxon>Pirellulales</taxon>
        <taxon>Pirellulaceae</taxon>
        <taxon>Stieleria</taxon>
    </lineage>
</organism>
<protein>
    <submittedName>
        <fullName evidence="2">Uncharacterized protein</fullName>
    </submittedName>
</protein>
<dbReference type="KEGG" id="smam:Mal15_50370"/>
<evidence type="ECO:0000256" key="1">
    <source>
        <dbReference type="SAM" id="MobiDB-lite"/>
    </source>
</evidence>
<feature type="region of interest" description="Disordered" evidence="1">
    <location>
        <begin position="28"/>
        <end position="60"/>
    </location>
</feature>
<evidence type="ECO:0000313" key="2">
    <source>
        <dbReference type="EMBL" id="QEG00961.1"/>
    </source>
</evidence>